<keyword evidence="1" id="KW-0472">Membrane</keyword>
<dbReference type="Proteomes" id="UP000239480">
    <property type="component" value="Unassembled WGS sequence"/>
</dbReference>
<proteinExistence type="predicted"/>
<feature type="transmembrane region" description="Helical" evidence="1">
    <location>
        <begin position="311"/>
        <end position="327"/>
    </location>
</feature>
<evidence type="ECO:0000313" key="2">
    <source>
        <dbReference type="EMBL" id="PRY25114.1"/>
    </source>
</evidence>
<accession>A0A2T0RVC4</accession>
<dbReference type="OrthoDB" id="7993201at2"/>
<feature type="transmembrane region" description="Helical" evidence="1">
    <location>
        <begin position="339"/>
        <end position="360"/>
    </location>
</feature>
<dbReference type="EMBL" id="PVTD01000002">
    <property type="protein sequence ID" value="PRY25114.1"/>
    <property type="molecule type" value="Genomic_DNA"/>
</dbReference>
<evidence type="ECO:0000256" key="1">
    <source>
        <dbReference type="SAM" id="Phobius"/>
    </source>
</evidence>
<feature type="transmembrane region" description="Helical" evidence="1">
    <location>
        <begin position="86"/>
        <end position="104"/>
    </location>
</feature>
<name>A0A2T0RVC4_9RHOB</name>
<evidence type="ECO:0000313" key="3">
    <source>
        <dbReference type="Proteomes" id="UP000239480"/>
    </source>
</evidence>
<feature type="transmembrane region" description="Helical" evidence="1">
    <location>
        <begin position="252"/>
        <end position="276"/>
    </location>
</feature>
<feature type="transmembrane region" description="Helical" evidence="1">
    <location>
        <begin position="288"/>
        <end position="305"/>
    </location>
</feature>
<comment type="caution">
    <text evidence="2">The sequence shown here is derived from an EMBL/GenBank/DDBJ whole genome shotgun (WGS) entry which is preliminary data.</text>
</comment>
<evidence type="ECO:0008006" key="4">
    <source>
        <dbReference type="Google" id="ProtNLM"/>
    </source>
</evidence>
<feature type="transmembrane region" description="Helical" evidence="1">
    <location>
        <begin position="59"/>
        <end position="79"/>
    </location>
</feature>
<keyword evidence="3" id="KW-1185">Reference proteome</keyword>
<dbReference type="RefSeq" id="WP_106204044.1">
    <property type="nucleotide sequence ID" value="NZ_PVTD01000002.1"/>
</dbReference>
<protein>
    <recommendedName>
        <fullName evidence="4">DUF2029 domain-containing protein</fullName>
    </recommendedName>
</protein>
<keyword evidence="1" id="KW-0812">Transmembrane</keyword>
<sequence length="538" mass="57700">MQRQGAAAFGGFLLVLWAVLSAVGLAKGGFYVSMHEGDTIHLVDIVLREAAGEWPHLDFMSPIGYLATAPIALFASMGWGVGMSILASQVLVGALLLLPIWWVGISRLPFGWAVAFGAICLVLTLALVHGEAEPLASISMHYNRWAWALSFLAIAIAVLPPVNRQGSIADGVICGLAIAALAMIKVTYVAAFLPVVTLALLLRRDWMALLAATLAGLAVVAIFTLAAGPDFWSAYFGDLLDVKNSEMRSKPGLGLSSVLSAPAYLGGSIVAVAAVVLLRQGGRDREGLLLLLLFPGFAYVTYQNYGNDPQWIYLLGLLLFALAPDPGTTNARGWDMRNAVRLAGAAAFVIGLPTALNLAFSPLRHLTLDAGEFQPMFPGSDLALDDMYVHEERWQRPVVRAELDVVGVDFSDLEEDVEPTILNGAVLENCDILSGSIVLYDAIARDMEAAGFGGSKLFVADLLTGYWLFGDFERLRGAAPWRYDGLPGIETADHVLVPLCPIHNAARQSTLSLLAEGGYGLEERHRTESYIVLGLTQP</sequence>
<reference evidence="2 3" key="1">
    <citation type="submission" date="2018-03" db="EMBL/GenBank/DDBJ databases">
        <title>Genomic Encyclopedia of Archaeal and Bacterial Type Strains, Phase II (KMG-II): from individual species to whole genera.</title>
        <authorList>
            <person name="Goeker M."/>
        </authorList>
    </citation>
    <scope>NUCLEOTIDE SEQUENCE [LARGE SCALE GENOMIC DNA]</scope>
    <source>
        <strain evidence="2 3">DSM 29328</strain>
    </source>
</reference>
<organism evidence="2 3">
    <name type="scientific">Aliiruegeria haliotis</name>
    <dbReference type="NCBI Taxonomy" id="1280846"/>
    <lineage>
        <taxon>Bacteria</taxon>
        <taxon>Pseudomonadati</taxon>
        <taxon>Pseudomonadota</taxon>
        <taxon>Alphaproteobacteria</taxon>
        <taxon>Rhodobacterales</taxon>
        <taxon>Roseobacteraceae</taxon>
        <taxon>Aliiruegeria</taxon>
    </lineage>
</organism>
<feature type="transmembrane region" description="Helical" evidence="1">
    <location>
        <begin position="142"/>
        <end position="162"/>
    </location>
</feature>
<keyword evidence="1" id="KW-1133">Transmembrane helix</keyword>
<dbReference type="AlphaFoldDB" id="A0A2T0RVC4"/>
<feature type="transmembrane region" description="Helical" evidence="1">
    <location>
        <begin position="208"/>
        <end position="232"/>
    </location>
</feature>
<gene>
    <name evidence="2" type="ORF">CLV78_102291</name>
</gene>
<feature type="transmembrane region" description="Helical" evidence="1">
    <location>
        <begin position="110"/>
        <end position="130"/>
    </location>
</feature>
<feature type="transmembrane region" description="Helical" evidence="1">
    <location>
        <begin position="168"/>
        <end position="201"/>
    </location>
</feature>